<feature type="region of interest" description="Disordered" evidence="2">
    <location>
        <begin position="139"/>
        <end position="174"/>
    </location>
</feature>
<dbReference type="Pfam" id="PF00249">
    <property type="entry name" value="Myb_DNA-binding"/>
    <property type="match status" value="1"/>
</dbReference>
<feature type="domain" description="Myb-like" evidence="3">
    <location>
        <begin position="169"/>
        <end position="223"/>
    </location>
</feature>
<feature type="compositionally biased region" description="Basic residues" evidence="2">
    <location>
        <begin position="144"/>
        <end position="155"/>
    </location>
</feature>
<dbReference type="PROSITE" id="PS51294">
    <property type="entry name" value="HTH_MYB"/>
    <property type="match status" value="1"/>
</dbReference>
<evidence type="ECO:0000256" key="2">
    <source>
        <dbReference type="SAM" id="MobiDB-lite"/>
    </source>
</evidence>
<evidence type="ECO:0000256" key="1">
    <source>
        <dbReference type="ARBA" id="ARBA00023125"/>
    </source>
</evidence>
<evidence type="ECO:0000259" key="4">
    <source>
        <dbReference type="PROSITE" id="PS51294"/>
    </source>
</evidence>
<dbReference type="InterPro" id="IPR009057">
    <property type="entry name" value="Homeodomain-like_sf"/>
</dbReference>
<dbReference type="PROSITE" id="PS50090">
    <property type="entry name" value="MYB_LIKE"/>
    <property type="match status" value="1"/>
</dbReference>
<evidence type="ECO:0000313" key="5">
    <source>
        <dbReference type="EMBL" id="KAJ1254817.1"/>
    </source>
</evidence>
<evidence type="ECO:0000259" key="3">
    <source>
        <dbReference type="PROSITE" id="PS50090"/>
    </source>
</evidence>
<dbReference type="InterPro" id="IPR017930">
    <property type="entry name" value="Myb_dom"/>
</dbReference>
<evidence type="ECO:0000313" key="6">
    <source>
        <dbReference type="Proteomes" id="UP001164776"/>
    </source>
</evidence>
<dbReference type="OrthoDB" id="665153at2759"/>
<feature type="region of interest" description="Disordered" evidence="2">
    <location>
        <begin position="253"/>
        <end position="290"/>
    </location>
</feature>
<keyword evidence="6" id="KW-1185">Reference proteome</keyword>
<gene>
    <name evidence="5" type="ORF">BS78_K323500</name>
</gene>
<accession>A0A9W8CEI2</accession>
<dbReference type="SUPFAM" id="SSF46689">
    <property type="entry name" value="Homeodomain-like"/>
    <property type="match status" value="1"/>
</dbReference>
<proteinExistence type="predicted"/>
<dbReference type="PANTHER" id="PTHR47122">
    <property type="entry name" value="MYB-LIKE DNA-BINDING DOMAIN CONTAINING PROTEIN, EXPRESSED"/>
    <property type="match status" value="1"/>
</dbReference>
<dbReference type="EMBL" id="MU629890">
    <property type="protein sequence ID" value="KAJ1254817.1"/>
    <property type="molecule type" value="Genomic_DNA"/>
</dbReference>
<comment type="caution">
    <text evidence="5">The sequence shown here is derived from an EMBL/GenBank/DDBJ whole genome shotgun (WGS) entry which is preliminary data.</text>
</comment>
<name>A0A9W8CEI2_9POAL</name>
<keyword evidence="1" id="KW-0238">DNA-binding</keyword>
<dbReference type="GO" id="GO:0003677">
    <property type="term" value="F:DNA binding"/>
    <property type="evidence" value="ECO:0007669"/>
    <property type="project" value="UniProtKB-KW"/>
</dbReference>
<dbReference type="CDD" id="cd11660">
    <property type="entry name" value="SANT_TRF"/>
    <property type="match status" value="1"/>
</dbReference>
<dbReference type="PANTHER" id="PTHR47122:SF4">
    <property type="entry name" value="TRF-LIKE 3"/>
    <property type="match status" value="1"/>
</dbReference>
<sequence length="290" mass="33201">MQLASGLAAVSTAHRDIEKRVVEIVIENNGWRIPLEIAYVQRQRGDRLAVGPASDPMIDEAAAATAVKMDEDEEAMYLSLLWTGPRNEKHLDACLEGLSDHQTHQVENEFHSPNVKAPEEAAGSQIIIDDIKDCDPSMLDGNFRNKRRGPQRKSRSVREPSIGGGKKYISRKNNDHWTQDEVRNLVNGVSLYGVGYWRYVKEEYFSTSIRTTVHLKDKWKNLLEACKKKNGRMLVPLEPSLVEQILEIDDKDPYPKKRKREPQLPSALPVQWTQEKGRTKRLSKSKWHMH</sequence>
<feature type="domain" description="HTH myb-type" evidence="4">
    <location>
        <begin position="169"/>
        <end position="227"/>
    </location>
</feature>
<reference evidence="5 6" key="1">
    <citation type="submission" date="2022-10" db="EMBL/GenBank/DDBJ databases">
        <title>WGS assembly of Paspalum vaginatum 540-79.</title>
        <authorList>
            <person name="Sun G."/>
            <person name="Wase N."/>
            <person name="Shu S."/>
            <person name="Jenkins J."/>
            <person name="Zhou B."/>
            <person name="Torres-Rodriguez J."/>
            <person name="Chen C."/>
            <person name="Sandor L."/>
            <person name="Plott C."/>
            <person name="Yoshinga Y."/>
            <person name="Daum C."/>
            <person name="Qi P."/>
            <person name="Barry K."/>
            <person name="Lipzen A."/>
            <person name="Berry L."/>
            <person name="Pedersen C."/>
            <person name="Gottilla T."/>
            <person name="Foltz A."/>
            <person name="Yu H."/>
            <person name="O'Malley R."/>
            <person name="Zhang C."/>
            <person name="Devos K."/>
            <person name="Sigmon B."/>
            <person name="Yu B."/>
            <person name="Obata T."/>
            <person name="Schmutz J."/>
            <person name="Schnable J."/>
        </authorList>
    </citation>
    <scope>NUCLEOTIDE SEQUENCE [LARGE SCALE GENOMIC DNA]</scope>
    <source>
        <strain evidence="6">cv. 540-79</strain>
    </source>
</reference>
<dbReference type="AlphaFoldDB" id="A0A9W8CEI2"/>
<protein>
    <recommendedName>
        <fullName evidence="7">Myb-like domain-containing protein</fullName>
    </recommendedName>
</protein>
<feature type="compositionally biased region" description="Basic residues" evidence="2">
    <location>
        <begin position="278"/>
        <end position="290"/>
    </location>
</feature>
<evidence type="ECO:0008006" key="7">
    <source>
        <dbReference type="Google" id="ProtNLM"/>
    </source>
</evidence>
<dbReference type="InterPro" id="IPR001005">
    <property type="entry name" value="SANT/Myb"/>
</dbReference>
<organism evidence="5 6">
    <name type="scientific">Paspalum vaginatum</name>
    <name type="common">seashore paspalum</name>
    <dbReference type="NCBI Taxonomy" id="158149"/>
    <lineage>
        <taxon>Eukaryota</taxon>
        <taxon>Viridiplantae</taxon>
        <taxon>Streptophyta</taxon>
        <taxon>Embryophyta</taxon>
        <taxon>Tracheophyta</taxon>
        <taxon>Spermatophyta</taxon>
        <taxon>Magnoliopsida</taxon>
        <taxon>Liliopsida</taxon>
        <taxon>Poales</taxon>
        <taxon>Poaceae</taxon>
        <taxon>PACMAD clade</taxon>
        <taxon>Panicoideae</taxon>
        <taxon>Andropogonodae</taxon>
        <taxon>Paspaleae</taxon>
        <taxon>Paspalinae</taxon>
        <taxon>Paspalum</taxon>
    </lineage>
</organism>
<dbReference type="Gene3D" id="1.10.246.220">
    <property type="match status" value="1"/>
</dbReference>
<dbReference type="Proteomes" id="UP001164776">
    <property type="component" value="Unassembled WGS sequence"/>
</dbReference>